<sequence length="119" mass="12625">MLQGAFAQLLMWLTGQQDVAFGIAVSGRPADVVGAESMVGLLINTVPARARLAATTTTAELLDQLQTAHNQTLEHQHLGCLKSTGSPGTTSCSTRCSPTKTIPSMLSRWAVTTSRWSRG</sequence>
<gene>
    <name evidence="2" type="ORF">I553_7959</name>
</gene>
<dbReference type="PANTHER" id="PTHR45527">
    <property type="entry name" value="NONRIBOSOMAL PEPTIDE SYNTHETASE"/>
    <property type="match status" value="1"/>
</dbReference>
<dbReference type="EMBL" id="JAOB01000026">
    <property type="protein sequence ID" value="EUA65782.1"/>
    <property type="molecule type" value="Genomic_DNA"/>
</dbReference>
<dbReference type="SUPFAM" id="SSF52777">
    <property type="entry name" value="CoA-dependent acyltransferases"/>
    <property type="match status" value="1"/>
</dbReference>
<accession>X8DB24</accession>
<dbReference type="Gene3D" id="3.30.559.30">
    <property type="entry name" value="Nonribosomal peptide synthetase, condensation domain"/>
    <property type="match status" value="1"/>
</dbReference>
<proteinExistence type="predicted"/>
<dbReference type="Pfam" id="PF00668">
    <property type="entry name" value="Condensation"/>
    <property type="match status" value="1"/>
</dbReference>
<dbReference type="GO" id="GO:0003824">
    <property type="term" value="F:catalytic activity"/>
    <property type="evidence" value="ECO:0007669"/>
    <property type="project" value="InterPro"/>
</dbReference>
<dbReference type="GO" id="GO:0031177">
    <property type="term" value="F:phosphopantetheine binding"/>
    <property type="evidence" value="ECO:0007669"/>
    <property type="project" value="TreeGrafter"/>
</dbReference>
<dbReference type="GO" id="GO:0005829">
    <property type="term" value="C:cytosol"/>
    <property type="evidence" value="ECO:0007669"/>
    <property type="project" value="TreeGrafter"/>
</dbReference>
<name>X8DB24_MYCXE</name>
<feature type="domain" description="Condensation" evidence="1">
    <location>
        <begin position="2"/>
        <end position="79"/>
    </location>
</feature>
<dbReference type="PATRIC" id="fig|1299334.3.peg.2122"/>
<dbReference type="GO" id="GO:0043041">
    <property type="term" value="P:amino acid activation for nonribosomal peptide biosynthetic process"/>
    <property type="evidence" value="ECO:0007669"/>
    <property type="project" value="TreeGrafter"/>
</dbReference>
<evidence type="ECO:0000313" key="2">
    <source>
        <dbReference type="EMBL" id="EUA65782.1"/>
    </source>
</evidence>
<evidence type="ECO:0000259" key="1">
    <source>
        <dbReference type="Pfam" id="PF00668"/>
    </source>
</evidence>
<dbReference type="AlphaFoldDB" id="X8DB24"/>
<organism evidence="2">
    <name type="scientific">Mycobacterium xenopi 4042</name>
    <dbReference type="NCBI Taxonomy" id="1299334"/>
    <lineage>
        <taxon>Bacteria</taxon>
        <taxon>Bacillati</taxon>
        <taxon>Actinomycetota</taxon>
        <taxon>Actinomycetes</taxon>
        <taxon>Mycobacteriales</taxon>
        <taxon>Mycobacteriaceae</taxon>
        <taxon>Mycobacterium</taxon>
    </lineage>
</organism>
<dbReference type="InterPro" id="IPR001242">
    <property type="entry name" value="Condensation_dom"/>
</dbReference>
<protein>
    <submittedName>
        <fullName evidence="2">Condensation domain protein</fullName>
    </submittedName>
</protein>
<comment type="caution">
    <text evidence="2">The sequence shown here is derived from an EMBL/GenBank/DDBJ whole genome shotgun (WGS) entry which is preliminary data.</text>
</comment>
<dbReference type="PANTHER" id="PTHR45527:SF1">
    <property type="entry name" value="FATTY ACID SYNTHASE"/>
    <property type="match status" value="1"/>
</dbReference>
<reference evidence="2" key="1">
    <citation type="submission" date="2014-01" db="EMBL/GenBank/DDBJ databases">
        <authorList>
            <person name="Brown-Elliot B."/>
            <person name="Wallace R."/>
            <person name="Lenaerts A."/>
            <person name="Ordway D."/>
            <person name="DeGroote M.A."/>
            <person name="Parker T."/>
            <person name="Sizemore C."/>
            <person name="Tallon L.J."/>
            <person name="Sadzewicz L.K."/>
            <person name="Sengamalay N."/>
            <person name="Fraser C.M."/>
            <person name="Hine E."/>
            <person name="Shefchek K.A."/>
            <person name="Das S.P."/>
            <person name="Tettelin H."/>
        </authorList>
    </citation>
    <scope>NUCLEOTIDE SEQUENCE [LARGE SCALE GENOMIC DNA]</scope>
    <source>
        <strain evidence="2">4042</strain>
    </source>
</reference>
<dbReference type="GO" id="GO:0044550">
    <property type="term" value="P:secondary metabolite biosynthetic process"/>
    <property type="evidence" value="ECO:0007669"/>
    <property type="project" value="TreeGrafter"/>
</dbReference>